<protein>
    <submittedName>
        <fullName evidence="1">Uncharacterized protein</fullName>
    </submittedName>
</protein>
<reference evidence="2" key="1">
    <citation type="submission" date="2018-09" db="EMBL/GenBank/DDBJ databases">
        <authorList>
            <person name="Zhu H."/>
        </authorList>
    </citation>
    <scope>NUCLEOTIDE SEQUENCE [LARGE SCALE GENOMIC DNA]</scope>
    <source>
        <strain evidence="2">K1S02-23</strain>
    </source>
</reference>
<dbReference type="EMBL" id="QYUQ01000002">
    <property type="protein sequence ID" value="RJG00811.1"/>
    <property type="molecule type" value="Genomic_DNA"/>
</dbReference>
<organism evidence="1 2">
    <name type="scientific">Noviherbaspirillum sedimenti</name>
    <dbReference type="NCBI Taxonomy" id="2320865"/>
    <lineage>
        <taxon>Bacteria</taxon>
        <taxon>Pseudomonadati</taxon>
        <taxon>Pseudomonadota</taxon>
        <taxon>Betaproteobacteria</taxon>
        <taxon>Burkholderiales</taxon>
        <taxon>Oxalobacteraceae</taxon>
        <taxon>Noviherbaspirillum</taxon>
    </lineage>
</organism>
<name>A0A3A3FYV2_9BURK</name>
<comment type="caution">
    <text evidence="1">The sequence shown here is derived from an EMBL/GenBank/DDBJ whole genome shotgun (WGS) entry which is preliminary data.</text>
</comment>
<gene>
    <name evidence="1" type="ORF">D3878_03775</name>
</gene>
<sequence length="59" mass="6504">MREDITAVAEAKNCKTTATLRAFQSIQQGESIDIRIGSCLNMTIRNLASVPVNPTRRVN</sequence>
<keyword evidence="2" id="KW-1185">Reference proteome</keyword>
<accession>A0A3A3FYV2</accession>
<evidence type="ECO:0000313" key="1">
    <source>
        <dbReference type="EMBL" id="RJG00811.1"/>
    </source>
</evidence>
<dbReference type="Proteomes" id="UP000266327">
    <property type="component" value="Unassembled WGS sequence"/>
</dbReference>
<evidence type="ECO:0000313" key="2">
    <source>
        <dbReference type="Proteomes" id="UP000266327"/>
    </source>
</evidence>
<dbReference type="AlphaFoldDB" id="A0A3A3FYV2"/>
<proteinExistence type="predicted"/>